<dbReference type="PANTHER" id="PTHR30349:SF89">
    <property type="entry name" value="INTEGRASE_RECOMBINASE"/>
    <property type="match status" value="1"/>
</dbReference>
<dbReference type="GO" id="GO:0015074">
    <property type="term" value="P:DNA integration"/>
    <property type="evidence" value="ECO:0007669"/>
    <property type="project" value="InterPro"/>
</dbReference>
<organism evidence="6 7">
    <name type="scientific">Agathobacter rectalis</name>
    <dbReference type="NCBI Taxonomy" id="39491"/>
    <lineage>
        <taxon>Bacteria</taxon>
        <taxon>Bacillati</taxon>
        <taxon>Bacillota</taxon>
        <taxon>Clostridia</taxon>
        <taxon>Lachnospirales</taxon>
        <taxon>Lachnospiraceae</taxon>
        <taxon>Agathobacter</taxon>
    </lineage>
</organism>
<evidence type="ECO:0000313" key="7">
    <source>
        <dbReference type="Proteomes" id="UP000261052"/>
    </source>
</evidence>
<dbReference type="Pfam" id="PF00589">
    <property type="entry name" value="Phage_integrase"/>
    <property type="match status" value="1"/>
</dbReference>
<dbReference type="AlphaFoldDB" id="A0A3E4LZE7"/>
<dbReference type="Proteomes" id="UP000261052">
    <property type="component" value="Unassembled WGS sequence"/>
</dbReference>
<dbReference type="PROSITE" id="PS51898">
    <property type="entry name" value="TYR_RECOMBINASE"/>
    <property type="match status" value="1"/>
</dbReference>
<evidence type="ECO:0000256" key="2">
    <source>
        <dbReference type="ARBA" id="ARBA00023172"/>
    </source>
</evidence>
<dbReference type="Gene3D" id="1.10.443.10">
    <property type="entry name" value="Intergrase catalytic core"/>
    <property type="match status" value="1"/>
</dbReference>
<dbReference type="Gene3D" id="1.10.150.130">
    <property type="match status" value="1"/>
</dbReference>
<gene>
    <name evidence="6" type="ORF">DXD13_08515</name>
</gene>
<sequence length="285" mass="32459">MTAKEQLIITDNSLNEYRKILQNEEKKASTIEKYIRDVKKLRDFAKGQPITQELLINYKQHLQSSNLYTTSSINSYIAAANNFCRTMDAHLLHIKMLRTQHCAFTSIQNELSMQDYTTLIKTALTQNRSQLAMIIETLGSTGIRISELKYVTVESLHTGMTSISNKGKIRQILYPQKLIYALLSYCKNKDILSGCVFKTAGGKPLDRSNIWHSMKKLCDSAGIDSAKVYPHNIRHLFARCFYEQTNDIAKLADVLGHSNIETTRIYIKTSGNEHRRLLDGMGMVV</sequence>
<evidence type="ECO:0000256" key="3">
    <source>
        <dbReference type="PROSITE-ProRule" id="PRU01248"/>
    </source>
</evidence>
<comment type="caution">
    <text evidence="6">The sequence shown here is derived from an EMBL/GenBank/DDBJ whole genome shotgun (WGS) entry which is preliminary data.</text>
</comment>
<dbReference type="PROSITE" id="PS51900">
    <property type="entry name" value="CB"/>
    <property type="match status" value="1"/>
</dbReference>
<proteinExistence type="predicted"/>
<dbReference type="InterPro" id="IPR011010">
    <property type="entry name" value="DNA_brk_join_enz"/>
</dbReference>
<dbReference type="InterPro" id="IPR050090">
    <property type="entry name" value="Tyrosine_recombinase_XerCD"/>
</dbReference>
<name>A0A3E4LZE7_9FIRM</name>
<dbReference type="InterPro" id="IPR010998">
    <property type="entry name" value="Integrase_recombinase_N"/>
</dbReference>
<protein>
    <submittedName>
        <fullName evidence="6">Integrase</fullName>
    </submittedName>
</protein>
<dbReference type="EMBL" id="QSQP01000009">
    <property type="protein sequence ID" value="RGK42850.1"/>
    <property type="molecule type" value="Genomic_DNA"/>
</dbReference>
<dbReference type="PANTHER" id="PTHR30349">
    <property type="entry name" value="PHAGE INTEGRASE-RELATED"/>
    <property type="match status" value="1"/>
</dbReference>
<dbReference type="InterPro" id="IPR044068">
    <property type="entry name" value="CB"/>
</dbReference>
<dbReference type="InterPro" id="IPR002104">
    <property type="entry name" value="Integrase_catalytic"/>
</dbReference>
<evidence type="ECO:0000259" key="4">
    <source>
        <dbReference type="PROSITE" id="PS51898"/>
    </source>
</evidence>
<dbReference type="InterPro" id="IPR013762">
    <property type="entry name" value="Integrase-like_cat_sf"/>
</dbReference>
<evidence type="ECO:0000259" key="5">
    <source>
        <dbReference type="PROSITE" id="PS51900"/>
    </source>
</evidence>
<evidence type="ECO:0000256" key="1">
    <source>
        <dbReference type="ARBA" id="ARBA00023125"/>
    </source>
</evidence>
<feature type="domain" description="Tyr recombinase" evidence="4">
    <location>
        <begin position="106"/>
        <end position="279"/>
    </location>
</feature>
<dbReference type="RefSeq" id="WP_117686027.1">
    <property type="nucleotide sequence ID" value="NZ_QSQP01000009.1"/>
</dbReference>
<keyword evidence="1 3" id="KW-0238">DNA-binding</keyword>
<accession>A0A3E4LZE7</accession>
<keyword evidence="2" id="KW-0233">DNA recombination</keyword>
<evidence type="ECO:0000313" key="6">
    <source>
        <dbReference type="EMBL" id="RGK42850.1"/>
    </source>
</evidence>
<dbReference type="GO" id="GO:0006310">
    <property type="term" value="P:DNA recombination"/>
    <property type="evidence" value="ECO:0007669"/>
    <property type="project" value="UniProtKB-KW"/>
</dbReference>
<feature type="domain" description="Core-binding (CB)" evidence="5">
    <location>
        <begin position="8"/>
        <end position="88"/>
    </location>
</feature>
<dbReference type="GO" id="GO:0003677">
    <property type="term" value="F:DNA binding"/>
    <property type="evidence" value="ECO:0007669"/>
    <property type="project" value="UniProtKB-UniRule"/>
</dbReference>
<reference evidence="6 7" key="1">
    <citation type="submission" date="2018-08" db="EMBL/GenBank/DDBJ databases">
        <title>A genome reference for cultivated species of the human gut microbiota.</title>
        <authorList>
            <person name="Zou Y."/>
            <person name="Xue W."/>
            <person name="Luo G."/>
        </authorList>
    </citation>
    <scope>NUCLEOTIDE SEQUENCE [LARGE SCALE GENOMIC DNA]</scope>
    <source>
        <strain evidence="6 7">TF11-15AC</strain>
    </source>
</reference>
<dbReference type="SUPFAM" id="SSF56349">
    <property type="entry name" value="DNA breaking-rejoining enzymes"/>
    <property type="match status" value="1"/>
</dbReference>